<organism evidence="2 3">
    <name type="scientific">Actinomycetospora lemnae</name>
    <dbReference type="NCBI Taxonomy" id="3019891"/>
    <lineage>
        <taxon>Bacteria</taxon>
        <taxon>Bacillati</taxon>
        <taxon>Actinomycetota</taxon>
        <taxon>Actinomycetes</taxon>
        <taxon>Pseudonocardiales</taxon>
        <taxon>Pseudonocardiaceae</taxon>
        <taxon>Actinomycetospora</taxon>
    </lineage>
</organism>
<accession>A0ABT5SQ69</accession>
<feature type="transmembrane region" description="Helical" evidence="1">
    <location>
        <begin position="94"/>
        <end position="113"/>
    </location>
</feature>
<dbReference type="RefSeq" id="WP_274199515.1">
    <property type="nucleotide sequence ID" value="NZ_JAQZAO010000002.1"/>
</dbReference>
<proteinExistence type="predicted"/>
<reference evidence="2 3" key="1">
    <citation type="submission" date="2023-02" db="EMBL/GenBank/DDBJ databases">
        <title>Genome sequencing required for Actinomycetospora new species description.</title>
        <authorList>
            <person name="Saimee Y."/>
            <person name="Duangmal K."/>
        </authorList>
    </citation>
    <scope>NUCLEOTIDE SEQUENCE [LARGE SCALE GENOMIC DNA]</scope>
    <source>
        <strain evidence="2 3">DW7H6</strain>
    </source>
</reference>
<name>A0ABT5SQ69_9PSEU</name>
<feature type="transmembrane region" description="Helical" evidence="1">
    <location>
        <begin position="171"/>
        <end position="193"/>
    </location>
</feature>
<evidence type="ECO:0000256" key="1">
    <source>
        <dbReference type="SAM" id="Phobius"/>
    </source>
</evidence>
<dbReference type="Proteomes" id="UP001300763">
    <property type="component" value="Unassembled WGS sequence"/>
</dbReference>
<dbReference type="EMBL" id="JAQZAO010000002">
    <property type="protein sequence ID" value="MDD7964992.1"/>
    <property type="molecule type" value="Genomic_DNA"/>
</dbReference>
<feature type="transmembrane region" description="Helical" evidence="1">
    <location>
        <begin position="71"/>
        <end position="88"/>
    </location>
</feature>
<feature type="transmembrane region" description="Helical" evidence="1">
    <location>
        <begin position="45"/>
        <end position="64"/>
    </location>
</feature>
<sequence>MTTHDTAPGTTHVRRSLLRALARRWPIAAGLLAAGASLLTGPNGAADLSLIVVIAASCYVAAAAFARPAMAWWWVAVATALVVASKVLDVSPLLVNAVAGSALVVVGVVLGVARPALARQTAGFVGYGLVALLALVLPPGPGLALAALTLMAHGAWDLWHLRRHRDEVPPALAEACVALDVPAGLAVLVLAFLV</sequence>
<keyword evidence="1" id="KW-1133">Transmembrane helix</keyword>
<keyword evidence="3" id="KW-1185">Reference proteome</keyword>
<keyword evidence="1" id="KW-0472">Membrane</keyword>
<evidence type="ECO:0000313" key="3">
    <source>
        <dbReference type="Proteomes" id="UP001300763"/>
    </source>
</evidence>
<comment type="caution">
    <text evidence="2">The sequence shown here is derived from an EMBL/GenBank/DDBJ whole genome shotgun (WGS) entry which is preliminary data.</text>
</comment>
<protein>
    <submittedName>
        <fullName evidence="2">Uncharacterized protein</fullName>
    </submittedName>
</protein>
<feature type="transmembrane region" description="Helical" evidence="1">
    <location>
        <begin position="125"/>
        <end position="151"/>
    </location>
</feature>
<feature type="transmembrane region" description="Helical" evidence="1">
    <location>
        <begin position="21"/>
        <end position="39"/>
    </location>
</feature>
<keyword evidence="1" id="KW-0812">Transmembrane</keyword>
<gene>
    <name evidence="2" type="ORF">PGB27_06465</name>
</gene>
<evidence type="ECO:0000313" key="2">
    <source>
        <dbReference type="EMBL" id="MDD7964992.1"/>
    </source>
</evidence>